<proteinExistence type="inferred from homology"/>
<dbReference type="WBParaSite" id="maker-uti_cns_0002291-snap-gene-0.5-mRNA-1">
    <property type="protein sequence ID" value="maker-uti_cns_0002291-snap-gene-0.5-mRNA-1"/>
    <property type="gene ID" value="maker-uti_cns_0002291-snap-gene-0.5"/>
</dbReference>
<keyword evidence="5 10" id="KW-0297">G-protein coupled receptor</keyword>
<dbReference type="InterPro" id="IPR017452">
    <property type="entry name" value="GPCR_Rhodpsn_7TM"/>
</dbReference>
<keyword evidence="3 10" id="KW-0812">Transmembrane</keyword>
<feature type="transmembrane region" description="Helical" evidence="12">
    <location>
        <begin position="261"/>
        <end position="282"/>
    </location>
</feature>
<comment type="similarity">
    <text evidence="10">Belongs to the G-protein coupled receptor 1 family.</text>
</comment>
<keyword evidence="4 12" id="KW-1133">Transmembrane helix</keyword>
<dbReference type="Pfam" id="PF00001">
    <property type="entry name" value="7tm_1"/>
    <property type="match status" value="1"/>
</dbReference>
<evidence type="ECO:0000259" key="13">
    <source>
        <dbReference type="PROSITE" id="PS50262"/>
    </source>
</evidence>
<evidence type="ECO:0000256" key="2">
    <source>
        <dbReference type="ARBA" id="ARBA00022475"/>
    </source>
</evidence>
<evidence type="ECO:0000256" key="6">
    <source>
        <dbReference type="ARBA" id="ARBA00023136"/>
    </source>
</evidence>
<feature type="transmembrane region" description="Helical" evidence="12">
    <location>
        <begin position="343"/>
        <end position="362"/>
    </location>
</feature>
<keyword evidence="7" id="KW-1015">Disulfide bond</keyword>
<keyword evidence="9 10" id="KW-0807">Transducer</keyword>
<feature type="domain" description="G-protein coupled receptors family 1 profile" evidence="13">
    <location>
        <begin position="203"/>
        <end position="494"/>
    </location>
</feature>
<dbReference type="InterPro" id="IPR000276">
    <property type="entry name" value="GPCR_Rhodpsn"/>
</dbReference>
<feature type="transmembrane region" description="Helical" evidence="12">
    <location>
        <begin position="192"/>
        <end position="211"/>
    </location>
</feature>
<feature type="compositionally biased region" description="Basic residues" evidence="11">
    <location>
        <begin position="416"/>
        <end position="426"/>
    </location>
</feature>
<evidence type="ECO:0000256" key="1">
    <source>
        <dbReference type="ARBA" id="ARBA00004651"/>
    </source>
</evidence>
<feature type="compositionally biased region" description="Basic and acidic residues" evidence="11">
    <location>
        <begin position="86"/>
        <end position="95"/>
    </location>
</feature>
<evidence type="ECO:0000256" key="7">
    <source>
        <dbReference type="ARBA" id="ARBA00023157"/>
    </source>
</evidence>
<feature type="region of interest" description="Disordered" evidence="11">
    <location>
        <begin position="395"/>
        <end position="429"/>
    </location>
</feature>
<dbReference type="Gene3D" id="1.20.1070.10">
    <property type="entry name" value="Rhodopsin 7-helix transmembrane proteins"/>
    <property type="match status" value="1"/>
</dbReference>
<evidence type="ECO:0000256" key="12">
    <source>
        <dbReference type="SAM" id="Phobius"/>
    </source>
</evidence>
<dbReference type="GO" id="GO:0005886">
    <property type="term" value="C:plasma membrane"/>
    <property type="evidence" value="ECO:0007669"/>
    <property type="project" value="UniProtKB-SubCell"/>
</dbReference>
<feature type="region of interest" description="Disordered" evidence="11">
    <location>
        <begin position="46"/>
        <end position="114"/>
    </location>
</feature>
<feature type="region of interest" description="Disordered" evidence="11">
    <location>
        <begin position="538"/>
        <end position="569"/>
    </location>
</feature>
<keyword evidence="8 10" id="KW-0675">Receptor</keyword>
<dbReference type="SMART" id="SM01381">
    <property type="entry name" value="7TM_GPCR_Srsx"/>
    <property type="match status" value="1"/>
</dbReference>
<feature type="compositionally biased region" description="Polar residues" evidence="11">
    <location>
        <begin position="397"/>
        <end position="411"/>
    </location>
</feature>
<protein>
    <submittedName>
        <fullName evidence="15">G_PROTEIN_RECEP_F1_2 domain-containing protein</fullName>
    </submittedName>
</protein>
<organism evidence="14 15">
    <name type="scientific">Macrostomum lignano</name>
    <dbReference type="NCBI Taxonomy" id="282301"/>
    <lineage>
        <taxon>Eukaryota</taxon>
        <taxon>Metazoa</taxon>
        <taxon>Spiralia</taxon>
        <taxon>Lophotrochozoa</taxon>
        <taxon>Platyhelminthes</taxon>
        <taxon>Rhabditophora</taxon>
        <taxon>Macrostomorpha</taxon>
        <taxon>Macrostomida</taxon>
        <taxon>Macrostomidae</taxon>
        <taxon>Macrostomum</taxon>
    </lineage>
</organism>
<dbReference type="PANTHER" id="PTHR24248:SF199">
    <property type="entry name" value="IP13425P-RELATED"/>
    <property type="match status" value="1"/>
</dbReference>
<evidence type="ECO:0000256" key="11">
    <source>
        <dbReference type="SAM" id="MobiDB-lite"/>
    </source>
</evidence>
<keyword evidence="14" id="KW-1185">Reference proteome</keyword>
<evidence type="ECO:0000256" key="8">
    <source>
        <dbReference type="ARBA" id="ARBA00023170"/>
    </source>
</evidence>
<dbReference type="PANTHER" id="PTHR24248">
    <property type="entry name" value="ADRENERGIC RECEPTOR-RELATED G-PROTEIN COUPLED RECEPTOR"/>
    <property type="match status" value="1"/>
</dbReference>
<comment type="subcellular location">
    <subcellularLocation>
        <location evidence="1">Cell membrane</location>
        <topology evidence="1">Multi-pass membrane protein</topology>
    </subcellularLocation>
</comment>
<feature type="compositionally biased region" description="Polar residues" evidence="11">
    <location>
        <begin position="96"/>
        <end position="114"/>
    </location>
</feature>
<dbReference type="CDD" id="cd15329">
    <property type="entry name" value="7tmA_5-HT7"/>
    <property type="match status" value="1"/>
</dbReference>
<dbReference type="SUPFAM" id="SSF81321">
    <property type="entry name" value="Family A G protein-coupled receptor-like"/>
    <property type="match status" value="1"/>
</dbReference>
<sequence length="569" mass="62638">SYSCRLKTAPPRAAGRSSARYAKGGVKLAGISPGIAPGTPSAFHLLKPPDTAQASSHHTLQPPPLLARCFGKKRKETERSSSATARHREGEKGSTEQHCANNSTHRSSKNMSSSAIEIRRVGGLQHRPDCSVGSSDSFGVFRHPRGRGQGGVGGIFDFDSRCDGSHGGSGERDHNSYNSAVSEFKLCSSACFLSILASGTCFGNVLVIMAVGLVKKLQNPSNLLIVSLASSDLLVSVLVLPIAIMTQLLGYFPFGEVVCDFFISCDVLLCSSSILNLCAISIDRYLVITKPFEYAVKRTPTRMGLMIAAVWLLSAFISIPPMFGWKEQFVPGYCGYPELLGYQIYATFGAFYLPLIIMLVLYGNIFKLARKMAKADEKQKVVHIKQEDKNLIDEQLPNGQTARPSMQSSASDLPKRSVRQPASRKKNNSDSKAIKTLGVIMGCFTLCWLPFFIIQIVVPIYNVVQGEKLDMNPNVFEFFLWLGYVNSFMNPIIYAKFNRDFRTPFKHILLCHCKSINDRLRAEQFAEQYGLAGNRKSIASTGGRQRRRSSDVAARRARHNMNNGAEHAV</sequence>
<dbReference type="PROSITE" id="PS50262">
    <property type="entry name" value="G_PROTEIN_RECEP_F1_2"/>
    <property type="match status" value="1"/>
</dbReference>
<evidence type="ECO:0000256" key="9">
    <source>
        <dbReference type="ARBA" id="ARBA00023224"/>
    </source>
</evidence>
<evidence type="ECO:0000313" key="14">
    <source>
        <dbReference type="Proteomes" id="UP000095280"/>
    </source>
</evidence>
<keyword evidence="6 12" id="KW-0472">Membrane</keyword>
<feature type="transmembrane region" description="Helical" evidence="12">
    <location>
        <begin position="433"/>
        <end position="458"/>
    </location>
</feature>
<dbReference type="GO" id="GO:0071880">
    <property type="term" value="P:adenylate cyclase-activating adrenergic receptor signaling pathway"/>
    <property type="evidence" value="ECO:0007669"/>
    <property type="project" value="TreeGrafter"/>
</dbReference>
<feature type="transmembrane region" description="Helical" evidence="12">
    <location>
        <begin position="478"/>
        <end position="497"/>
    </location>
</feature>
<evidence type="ECO:0000256" key="10">
    <source>
        <dbReference type="RuleBase" id="RU000688"/>
    </source>
</evidence>
<evidence type="ECO:0000256" key="4">
    <source>
        <dbReference type="ARBA" id="ARBA00022989"/>
    </source>
</evidence>
<evidence type="ECO:0000313" key="15">
    <source>
        <dbReference type="WBParaSite" id="maker-uti_cns_0002291-snap-gene-0.5-mRNA-1"/>
    </source>
</evidence>
<feature type="transmembrane region" description="Helical" evidence="12">
    <location>
        <begin position="223"/>
        <end position="249"/>
    </location>
</feature>
<dbReference type="PRINTS" id="PR00237">
    <property type="entry name" value="GPCRRHODOPSN"/>
</dbReference>
<name>A0A1I8GLU4_9PLAT</name>
<dbReference type="GO" id="GO:0043410">
    <property type="term" value="P:positive regulation of MAPK cascade"/>
    <property type="evidence" value="ECO:0007669"/>
    <property type="project" value="TreeGrafter"/>
</dbReference>
<dbReference type="AlphaFoldDB" id="A0A1I8GLU4"/>
<dbReference type="PROSITE" id="PS00237">
    <property type="entry name" value="G_PROTEIN_RECEP_F1_1"/>
    <property type="match status" value="1"/>
</dbReference>
<dbReference type="GO" id="GO:0004993">
    <property type="term" value="F:G protein-coupled serotonin receptor activity"/>
    <property type="evidence" value="ECO:0007669"/>
    <property type="project" value="UniProtKB-ARBA"/>
</dbReference>
<dbReference type="Proteomes" id="UP000095280">
    <property type="component" value="Unplaced"/>
</dbReference>
<feature type="transmembrane region" description="Helical" evidence="12">
    <location>
        <begin position="303"/>
        <end position="323"/>
    </location>
</feature>
<evidence type="ECO:0000256" key="5">
    <source>
        <dbReference type="ARBA" id="ARBA00023040"/>
    </source>
</evidence>
<evidence type="ECO:0000256" key="3">
    <source>
        <dbReference type="ARBA" id="ARBA00022692"/>
    </source>
</evidence>
<reference evidence="15" key="1">
    <citation type="submission" date="2016-11" db="UniProtKB">
        <authorList>
            <consortium name="WormBaseParasite"/>
        </authorList>
    </citation>
    <scope>IDENTIFICATION</scope>
</reference>
<accession>A0A1I8GLU4</accession>
<keyword evidence="2" id="KW-1003">Cell membrane</keyword>